<dbReference type="AlphaFoldDB" id="A0AA42IGR5"/>
<dbReference type="RefSeq" id="WP_279697718.1">
    <property type="nucleotide sequence ID" value="NZ_JAOCDR010000001.1"/>
</dbReference>
<comment type="caution">
    <text evidence="1">The sequence shown here is derived from an EMBL/GenBank/DDBJ whole genome shotgun (WGS) entry which is preliminary data.</text>
</comment>
<sequence length="62" mass="6762">MAVVFVAAKTPQVAFALGSIAAKANCSLDNTLGELSPTQLHTSRFFFYFWSSNNSLLPMIHV</sequence>
<dbReference type="EMBL" id="JAOCDR010000001">
    <property type="protein sequence ID" value="MDH0654691.1"/>
    <property type="molecule type" value="Genomic_DNA"/>
</dbReference>
<dbReference type="Proteomes" id="UP001161099">
    <property type="component" value="Unassembled WGS sequence"/>
</dbReference>
<evidence type="ECO:0000313" key="1">
    <source>
        <dbReference type="EMBL" id="MDH0654691.1"/>
    </source>
</evidence>
<gene>
    <name evidence="1" type="ORF">N5D11_00875</name>
</gene>
<organism evidence="1 2">
    <name type="scientific">Acinetobacter johnsonii</name>
    <dbReference type="NCBI Taxonomy" id="40214"/>
    <lineage>
        <taxon>Bacteria</taxon>
        <taxon>Pseudomonadati</taxon>
        <taxon>Pseudomonadota</taxon>
        <taxon>Gammaproteobacteria</taxon>
        <taxon>Moraxellales</taxon>
        <taxon>Moraxellaceae</taxon>
        <taxon>Acinetobacter</taxon>
    </lineage>
</organism>
<proteinExistence type="predicted"/>
<name>A0AA42IGR5_ACIJO</name>
<evidence type="ECO:0000313" key="2">
    <source>
        <dbReference type="Proteomes" id="UP001161099"/>
    </source>
</evidence>
<accession>A0AA42IGR5</accession>
<reference evidence="1" key="1">
    <citation type="submission" date="2022-09" db="EMBL/GenBank/DDBJ databases">
        <title>Intensive care unit water sources are persistently colonized with multi-drug resistant bacteria and are the site of extensive horizontal gene transfer of antibiotic resistance genes.</title>
        <authorList>
            <person name="Diorio-Toth L."/>
        </authorList>
    </citation>
    <scope>NUCLEOTIDE SEQUENCE</scope>
    <source>
        <strain evidence="1">GD03851</strain>
    </source>
</reference>
<protein>
    <submittedName>
        <fullName evidence="1">Uncharacterized protein</fullName>
    </submittedName>
</protein>